<dbReference type="EMBL" id="BGZK01000541">
    <property type="protein sequence ID" value="GBP49306.1"/>
    <property type="molecule type" value="Genomic_DNA"/>
</dbReference>
<gene>
    <name evidence="1" type="ORF">EVAR_102249_1</name>
</gene>
<reference evidence="1 2" key="1">
    <citation type="journal article" date="2019" name="Commun. Biol.">
        <title>The bagworm genome reveals a unique fibroin gene that provides high tensile strength.</title>
        <authorList>
            <person name="Kono N."/>
            <person name="Nakamura H."/>
            <person name="Ohtoshi R."/>
            <person name="Tomita M."/>
            <person name="Numata K."/>
            <person name="Arakawa K."/>
        </authorList>
    </citation>
    <scope>NUCLEOTIDE SEQUENCE [LARGE SCALE GENOMIC DNA]</scope>
</reference>
<organism evidence="1 2">
    <name type="scientific">Eumeta variegata</name>
    <name type="common">Bagworm moth</name>
    <name type="synonym">Eumeta japonica</name>
    <dbReference type="NCBI Taxonomy" id="151549"/>
    <lineage>
        <taxon>Eukaryota</taxon>
        <taxon>Metazoa</taxon>
        <taxon>Ecdysozoa</taxon>
        <taxon>Arthropoda</taxon>
        <taxon>Hexapoda</taxon>
        <taxon>Insecta</taxon>
        <taxon>Pterygota</taxon>
        <taxon>Neoptera</taxon>
        <taxon>Endopterygota</taxon>
        <taxon>Lepidoptera</taxon>
        <taxon>Glossata</taxon>
        <taxon>Ditrysia</taxon>
        <taxon>Tineoidea</taxon>
        <taxon>Psychidae</taxon>
        <taxon>Oiketicinae</taxon>
        <taxon>Eumeta</taxon>
    </lineage>
</organism>
<sequence>MLHLWVGGCRGGDTSYVTQKEPIELVVTCRSAGFFVGTRRYRLASGPGVVLCKRAAPAPAGPRSRRHSAHRAVGVDLYLGDTVAYDNGWTHRSACAQTVELVHVYRLESGMRSPYKKPRCPLLGQRITAEC</sequence>
<evidence type="ECO:0000313" key="1">
    <source>
        <dbReference type="EMBL" id="GBP49306.1"/>
    </source>
</evidence>
<protein>
    <submittedName>
        <fullName evidence="1">Uncharacterized protein</fullName>
    </submittedName>
</protein>
<keyword evidence="2" id="KW-1185">Reference proteome</keyword>
<dbReference type="AlphaFoldDB" id="A0A4C1WD35"/>
<comment type="caution">
    <text evidence="1">The sequence shown here is derived from an EMBL/GenBank/DDBJ whole genome shotgun (WGS) entry which is preliminary data.</text>
</comment>
<proteinExistence type="predicted"/>
<name>A0A4C1WD35_EUMVA</name>
<dbReference type="Proteomes" id="UP000299102">
    <property type="component" value="Unassembled WGS sequence"/>
</dbReference>
<evidence type="ECO:0000313" key="2">
    <source>
        <dbReference type="Proteomes" id="UP000299102"/>
    </source>
</evidence>
<accession>A0A4C1WD35</accession>